<reference evidence="5 6" key="1">
    <citation type="submission" date="2019-12" db="EMBL/GenBank/DDBJ databases">
        <authorList>
            <person name="Zhang Y.-J."/>
        </authorList>
    </citation>
    <scope>NUCLEOTIDE SEQUENCE [LARGE SCALE GENOMIC DNA]</scope>
    <source>
        <strain evidence="5 6">H18S-6</strain>
    </source>
</reference>
<dbReference type="Gene3D" id="1.10.10.60">
    <property type="entry name" value="Homeodomain-like"/>
    <property type="match status" value="1"/>
</dbReference>
<evidence type="ECO:0000313" key="6">
    <source>
        <dbReference type="Proteomes" id="UP000441586"/>
    </source>
</evidence>
<dbReference type="GO" id="GO:0005829">
    <property type="term" value="C:cytosol"/>
    <property type="evidence" value="ECO:0007669"/>
    <property type="project" value="TreeGrafter"/>
</dbReference>
<dbReference type="PRINTS" id="PR00032">
    <property type="entry name" value="HTHARAC"/>
</dbReference>
<dbReference type="Proteomes" id="UP000441586">
    <property type="component" value="Unassembled WGS sequence"/>
</dbReference>
<dbReference type="PANTHER" id="PTHR47894:SF4">
    <property type="entry name" value="HTH-TYPE TRANSCRIPTIONAL REGULATOR GADX"/>
    <property type="match status" value="1"/>
</dbReference>
<evidence type="ECO:0000256" key="3">
    <source>
        <dbReference type="ARBA" id="ARBA00023163"/>
    </source>
</evidence>
<dbReference type="InterPro" id="IPR018060">
    <property type="entry name" value="HTH_AraC"/>
</dbReference>
<dbReference type="SMART" id="SM00342">
    <property type="entry name" value="HTH_ARAC"/>
    <property type="match status" value="1"/>
</dbReference>
<evidence type="ECO:0000256" key="2">
    <source>
        <dbReference type="ARBA" id="ARBA00023125"/>
    </source>
</evidence>
<gene>
    <name evidence="5" type="ORF">GP644_22310</name>
</gene>
<organism evidence="5 6">
    <name type="scientific">Parasedimentitalea maritima</name>
    <dbReference type="NCBI Taxonomy" id="2578117"/>
    <lineage>
        <taxon>Bacteria</taxon>
        <taxon>Pseudomonadati</taxon>
        <taxon>Pseudomonadota</taxon>
        <taxon>Alphaproteobacteria</taxon>
        <taxon>Rhodobacterales</taxon>
        <taxon>Paracoccaceae</taxon>
        <taxon>Parasedimentitalea</taxon>
    </lineage>
</organism>
<comment type="caution">
    <text evidence="5">The sequence shown here is derived from an EMBL/GenBank/DDBJ whole genome shotgun (WGS) entry which is preliminary data.</text>
</comment>
<dbReference type="PROSITE" id="PS01124">
    <property type="entry name" value="HTH_ARAC_FAMILY_2"/>
    <property type="match status" value="1"/>
</dbReference>
<dbReference type="Pfam" id="PF12833">
    <property type="entry name" value="HTH_18"/>
    <property type="match status" value="1"/>
</dbReference>
<sequence>MVSVWHAQLGALYMPTSQEGFIRLILVKPFLDYLEEKRVNPLPAIQALGINPAHVDDPQMSVHGEIIYGLLNTMAELANDPYLGCHAGERMQFADWPPYRAAAQKSGTLGEFLTRFILEVPQQSSSVSHTLQVTNSEASYKIKRFFEPNNSPGQAEGFAASHYIRLFQLVTEDLWVSEQVRIETRFPEYLPPAYSGVRVVPQSNDGLVVRFPAEWLVSKLDLRSFKNSSPTVQPEASTISVIAALRSVARSLMASSDLDTATLAQALGLDSGRLTNVLRTRKTTVAREIRKLRVDMAIEALEDSGQTIGDIGVSLGYPNQSHFTRFFRSQTGQTPSEYRIAYRKSGSQTAPET</sequence>
<dbReference type="Pfam" id="PF12625">
    <property type="entry name" value="Arabinose_bd"/>
    <property type="match status" value="1"/>
</dbReference>
<keyword evidence="1" id="KW-0805">Transcription regulation</keyword>
<dbReference type="GO" id="GO:0003700">
    <property type="term" value="F:DNA-binding transcription factor activity"/>
    <property type="evidence" value="ECO:0007669"/>
    <property type="project" value="InterPro"/>
</dbReference>
<dbReference type="InterPro" id="IPR018062">
    <property type="entry name" value="HTH_AraC-typ_CS"/>
</dbReference>
<evidence type="ECO:0000259" key="4">
    <source>
        <dbReference type="PROSITE" id="PS01124"/>
    </source>
</evidence>
<keyword evidence="3" id="KW-0804">Transcription</keyword>
<dbReference type="InterPro" id="IPR032687">
    <property type="entry name" value="AraC-type_N"/>
</dbReference>
<dbReference type="InterPro" id="IPR020449">
    <property type="entry name" value="Tscrpt_reg_AraC-type_HTH"/>
</dbReference>
<dbReference type="PANTHER" id="PTHR47894">
    <property type="entry name" value="HTH-TYPE TRANSCRIPTIONAL REGULATOR GADX"/>
    <property type="match status" value="1"/>
</dbReference>
<keyword evidence="2" id="KW-0238">DNA-binding</keyword>
<dbReference type="AlphaFoldDB" id="A0A6A4RE22"/>
<proteinExistence type="predicted"/>
<dbReference type="EMBL" id="WSFO01000019">
    <property type="protein sequence ID" value="KAE9625558.1"/>
    <property type="molecule type" value="Genomic_DNA"/>
</dbReference>
<dbReference type="SUPFAM" id="SSF46689">
    <property type="entry name" value="Homeodomain-like"/>
    <property type="match status" value="1"/>
</dbReference>
<name>A0A6A4RE22_9RHOB</name>
<dbReference type="PROSITE" id="PS00041">
    <property type="entry name" value="HTH_ARAC_FAMILY_1"/>
    <property type="match status" value="1"/>
</dbReference>
<protein>
    <submittedName>
        <fullName evidence="5">Helix-turn-helix domain-containing protein</fullName>
    </submittedName>
</protein>
<evidence type="ECO:0000313" key="5">
    <source>
        <dbReference type="EMBL" id="KAE9625558.1"/>
    </source>
</evidence>
<evidence type="ECO:0000256" key="1">
    <source>
        <dbReference type="ARBA" id="ARBA00023015"/>
    </source>
</evidence>
<feature type="domain" description="HTH araC/xylS-type" evidence="4">
    <location>
        <begin position="243"/>
        <end position="341"/>
    </location>
</feature>
<dbReference type="InterPro" id="IPR009057">
    <property type="entry name" value="Homeodomain-like_sf"/>
</dbReference>
<dbReference type="GO" id="GO:0000976">
    <property type="term" value="F:transcription cis-regulatory region binding"/>
    <property type="evidence" value="ECO:0007669"/>
    <property type="project" value="TreeGrafter"/>
</dbReference>
<accession>A0A6A4RE22</accession>